<dbReference type="InterPro" id="IPR039421">
    <property type="entry name" value="Type_1_exporter"/>
</dbReference>
<evidence type="ECO:0000313" key="9">
    <source>
        <dbReference type="EMBL" id="CAK9026454.1"/>
    </source>
</evidence>
<dbReference type="PROSITE" id="PS50893">
    <property type="entry name" value="ABC_TRANSPORTER_2"/>
    <property type="match status" value="1"/>
</dbReference>
<keyword evidence="2 6" id="KW-0812">Transmembrane</keyword>
<evidence type="ECO:0000259" key="7">
    <source>
        <dbReference type="PROSITE" id="PS50893"/>
    </source>
</evidence>
<dbReference type="InterPro" id="IPR027417">
    <property type="entry name" value="P-loop_NTPase"/>
</dbReference>
<evidence type="ECO:0000256" key="6">
    <source>
        <dbReference type="SAM" id="Phobius"/>
    </source>
</evidence>
<dbReference type="GO" id="GO:0005524">
    <property type="term" value="F:ATP binding"/>
    <property type="evidence" value="ECO:0007669"/>
    <property type="project" value="UniProtKB-KW"/>
</dbReference>
<dbReference type="PROSITE" id="PS50929">
    <property type="entry name" value="ABC_TM1F"/>
    <property type="match status" value="1"/>
</dbReference>
<evidence type="ECO:0000313" key="10">
    <source>
        <dbReference type="Proteomes" id="UP001642464"/>
    </source>
</evidence>
<dbReference type="CDD" id="cd00267">
    <property type="entry name" value="ABC_ATPase"/>
    <property type="match status" value="1"/>
</dbReference>
<feature type="transmembrane region" description="Helical" evidence="6">
    <location>
        <begin position="218"/>
        <end position="241"/>
    </location>
</feature>
<feature type="transmembrane region" description="Helical" evidence="6">
    <location>
        <begin position="261"/>
        <end position="290"/>
    </location>
</feature>
<feature type="transmembrane region" description="Helical" evidence="6">
    <location>
        <begin position="58"/>
        <end position="82"/>
    </location>
</feature>
<dbReference type="PANTHER" id="PTHR43394:SF1">
    <property type="entry name" value="ATP-BINDING CASSETTE SUB-FAMILY B MEMBER 10, MITOCHONDRIAL"/>
    <property type="match status" value="1"/>
</dbReference>
<evidence type="ECO:0000256" key="2">
    <source>
        <dbReference type="ARBA" id="ARBA00022692"/>
    </source>
</evidence>
<feature type="domain" description="ABC transporter" evidence="7">
    <location>
        <begin position="513"/>
        <end position="789"/>
    </location>
</feature>
<keyword evidence="10" id="KW-1185">Reference proteome</keyword>
<evidence type="ECO:0000256" key="1">
    <source>
        <dbReference type="ARBA" id="ARBA00004141"/>
    </source>
</evidence>
<keyword evidence="9" id="KW-0067">ATP-binding</keyword>
<dbReference type="InterPro" id="IPR003439">
    <property type="entry name" value="ABC_transporter-like_ATP-bd"/>
</dbReference>
<keyword evidence="4 6" id="KW-0472">Membrane</keyword>
<evidence type="ECO:0000256" key="3">
    <source>
        <dbReference type="ARBA" id="ARBA00022989"/>
    </source>
</evidence>
<dbReference type="Gene3D" id="1.20.1560.10">
    <property type="entry name" value="ABC transporter type 1, transmembrane domain"/>
    <property type="match status" value="1"/>
</dbReference>
<feature type="region of interest" description="Disordered" evidence="5">
    <location>
        <begin position="1007"/>
        <end position="1070"/>
    </location>
</feature>
<reference evidence="9 10" key="1">
    <citation type="submission" date="2024-02" db="EMBL/GenBank/DDBJ databases">
        <authorList>
            <person name="Chen Y."/>
            <person name="Shah S."/>
            <person name="Dougan E. K."/>
            <person name="Thang M."/>
            <person name="Chan C."/>
        </authorList>
    </citation>
    <scope>NUCLEOTIDE SEQUENCE [LARGE SCALE GENOMIC DNA]</scope>
</reference>
<sequence length="1210" mass="134961">MAPAEEMPESALVRTLQAAVDPELGLNSESVTSVEQPRARLQLLTKLFAKLSSCSQSLLATLHFIGLLYLLLLAWLSLYLQLLTNDELFAKMQWYRYLCWVSIGVNGLVLLGEIGWRISSGRDRTLQCHIALLALLMTVQLLKEFLPDGYAAAIQHVDYAMTILAALAMLARPLPTGDTELTDAKKKQDGKAKQSKKKQSMLDGTMLGLFLIWKAHRIGVVCFLLVAVLDAVAIPATAAAVKHLTDAVTRGDAGAVMSSSGVYMAVIVSAALPFAMLTYVTAIILAEGLVRLQTKISQRMIYMEFNESSKFSHEDCQDVFRSDIARMEKLMNMMLKQLLAPFVKLAIALGYVTYVRAEVGFLAMTIFPFIFTTVPDSRSKLASTAFKDASSKVGAVFSNALSCHSMIWHTDRQQAWMKQIFLPRSLEVKRSKRHVEFWSGVVGGYITQMLQLFVALHVVILANMAVKGTLTVGDFTGIVALFTQLASPTTKLGAFVKEITKLSGATQSVAEFLETKNEQPKQLLWDWQRNLSRNLMNGVVLDHQEPEQGEVSDVTVAPGFRIPQGSLVSFTSEEGGPMPDFLKLFNGYGSHGLELRPENYKGPQWLAVQRLKNRTAVLSKTPSILMGTVRENICFGAKEIDEEKLLQAARLARLHLDEYEVSEGSEGPDGLNLSTQLGERRSLDPELAQRICLARAIYRMPSLLLLDQATAGWAPEVEAKFFNTVLALKQTEGFARMSVINNSSHITQAMVDAGFAERVFKMKDDELEVVDCGVLTLGRQRICTAWAQRAPDGLFIWASGDEVWEFFMAGSKQPDEVIRAEVFVEEKTPGAARPDNRSKRRTGHFEVDLVTLSKKESQSQRLVSHFFTPSKATESICSVGKMKLTLVASWVRKGTQTELRKCTKEVRKMVDEVLVEAEQAAVEGQREEPLQPVRLRPKVSQWKRAEPVEDLDDDQRRGLKQELSMEQWASRELWEQRCEAPEQFEMLVPPQELLGEQLVSWRKRLHETKKRSPQSLQRTRSHPPKLGKARWERPPVLGPDAEEKLAKSATWQTSTQGSTTVASPDPGINTSLPSSLGLEALLEDTLNMANAKTGILCDDGTSEVSRFLRQHRHLPQAQQVLSSLPSRPLRCFRAEVRKALREAHGTFAAICKALDGGHGVIAFDDFKDEVLRVGVHFPLDSDLHHFWQSLSLDGRCISVEELKQFLLQKT</sequence>
<accession>A0ABP0KKE2</accession>
<evidence type="ECO:0000256" key="4">
    <source>
        <dbReference type="ARBA" id="ARBA00023136"/>
    </source>
</evidence>
<feature type="compositionally biased region" description="Polar residues" evidence="5">
    <location>
        <begin position="1049"/>
        <end position="1070"/>
    </location>
</feature>
<dbReference type="Gene3D" id="3.40.50.300">
    <property type="entry name" value="P-loop containing nucleotide triphosphate hydrolases"/>
    <property type="match status" value="1"/>
</dbReference>
<dbReference type="SUPFAM" id="SSF90123">
    <property type="entry name" value="ABC transporter transmembrane region"/>
    <property type="match status" value="1"/>
</dbReference>
<feature type="transmembrane region" description="Helical" evidence="6">
    <location>
        <begin position="94"/>
        <end position="114"/>
    </location>
</feature>
<dbReference type="PANTHER" id="PTHR43394">
    <property type="entry name" value="ATP-DEPENDENT PERMEASE MDL1, MITOCHONDRIAL"/>
    <property type="match status" value="1"/>
</dbReference>
<evidence type="ECO:0000256" key="5">
    <source>
        <dbReference type="SAM" id="MobiDB-lite"/>
    </source>
</evidence>
<dbReference type="InterPro" id="IPR036640">
    <property type="entry name" value="ABC1_TM_sf"/>
</dbReference>
<dbReference type="EMBL" id="CAXAMM010011558">
    <property type="protein sequence ID" value="CAK9026454.1"/>
    <property type="molecule type" value="Genomic_DNA"/>
</dbReference>
<feature type="transmembrane region" description="Helical" evidence="6">
    <location>
        <begin position="334"/>
        <end position="353"/>
    </location>
</feature>
<dbReference type="Pfam" id="PF00664">
    <property type="entry name" value="ABC_membrane"/>
    <property type="match status" value="1"/>
</dbReference>
<dbReference type="SUPFAM" id="SSF52540">
    <property type="entry name" value="P-loop containing nucleoside triphosphate hydrolases"/>
    <property type="match status" value="1"/>
</dbReference>
<evidence type="ECO:0000259" key="8">
    <source>
        <dbReference type="PROSITE" id="PS50929"/>
    </source>
</evidence>
<protein>
    <submittedName>
        <fullName evidence="9">Uncharacterized ABC transporter ATP-binding protein YwjA</fullName>
    </submittedName>
</protein>
<name>A0ABP0KKE2_9DINO</name>
<feature type="compositionally biased region" description="Basic residues" evidence="5">
    <location>
        <begin position="1019"/>
        <end position="1028"/>
    </location>
</feature>
<dbReference type="Proteomes" id="UP001642464">
    <property type="component" value="Unassembled WGS sequence"/>
</dbReference>
<comment type="caution">
    <text evidence="9">The sequence shown here is derived from an EMBL/GenBank/DDBJ whole genome shotgun (WGS) entry which is preliminary data.</text>
</comment>
<organism evidence="9 10">
    <name type="scientific">Durusdinium trenchii</name>
    <dbReference type="NCBI Taxonomy" id="1381693"/>
    <lineage>
        <taxon>Eukaryota</taxon>
        <taxon>Sar</taxon>
        <taxon>Alveolata</taxon>
        <taxon>Dinophyceae</taxon>
        <taxon>Suessiales</taxon>
        <taxon>Symbiodiniaceae</taxon>
        <taxon>Durusdinium</taxon>
    </lineage>
</organism>
<comment type="subcellular location">
    <subcellularLocation>
        <location evidence="1">Membrane</location>
        <topology evidence="1">Multi-pass membrane protein</topology>
    </subcellularLocation>
</comment>
<keyword evidence="3 6" id="KW-1133">Transmembrane helix</keyword>
<gene>
    <name evidence="9" type="ORF">SCF082_LOCUS17517</name>
</gene>
<feature type="domain" description="ABC transmembrane type-1" evidence="8">
    <location>
        <begin position="224"/>
        <end position="501"/>
    </location>
</feature>
<proteinExistence type="predicted"/>
<keyword evidence="9" id="KW-0547">Nucleotide-binding</keyword>
<dbReference type="InterPro" id="IPR011527">
    <property type="entry name" value="ABC1_TM_dom"/>
</dbReference>